<dbReference type="Proteomes" id="UP000024635">
    <property type="component" value="Unassembled WGS sequence"/>
</dbReference>
<feature type="region of interest" description="Disordered" evidence="1">
    <location>
        <begin position="85"/>
        <end position="206"/>
    </location>
</feature>
<gene>
    <name evidence="3" type="primary">Acey_s0097.g2973</name>
    <name evidence="3" type="ORF">Y032_0097g2973</name>
</gene>
<keyword evidence="2" id="KW-1133">Transmembrane helix</keyword>
<feature type="compositionally biased region" description="Basic and acidic residues" evidence="1">
    <location>
        <begin position="85"/>
        <end position="102"/>
    </location>
</feature>
<evidence type="ECO:0000313" key="3">
    <source>
        <dbReference type="EMBL" id="EYC02849.1"/>
    </source>
</evidence>
<reference evidence="4" key="1">
    <citation type="journal article" date="2015" name="Nat. Genet.">
        <title>The genome and transcriptome of the zoonotic hookworm Ancylostoma ceylanicum identify infection-specific gene families.</title>
        <authorList>
            <person name="Schwarz E.M."/>
            <person name="Hu Y."/>
            <person name="Antoshechkin I."/>
            <person name="Miller M.M."/>
            <person name="Sternberg P.W."/>
            <person name="Aroian R.V."/>
        </authorList>
    </citation>
    <scope>NUCLEOTIDE SEQUENCE</scope>
    <source>
        <strain evidence="4">HY135</strain>
    </source>
</reference>
<evidence type="ECO:0000256" key="1">
    <source>
        <dbReference type="SAM" id="MobiDB-lite"/>
    </source>
</evidence>
<name>A0A016TIN6_9BILA</name>
<dbReference type="OrthoDB" id="5875511at2759"/>
<feature type="compositionally biased region" description="Basic and acidic residues" evidence="1">
    <location>
        <begin position="163"/>
        <end position="174"/>
    </location>
</feature>
<accession>A0A016TIN6</accession>
<keyword evidence="2" id="KW-0472">Membrane</keyword>
<keyword evidence="4" id="KW-1185">Reference proteome</keyword>
<dbReference type="EMBL" id="JARK01001433">
    <property type="protein sequence ID" value="EYC02849.1"/>
    <property type="molecule type" value="Genomic_DNA"/>
</dbReference>
<proteinExistence type="predicted"/>
<dbReference type="AlphaFoldDB" id="A0A016TIN6"/>
<feature type="transmembrane region" description="Helical" evidence="2">
    <location>
        <begin position="20"/>
        <end position="43"/>
    </location>
</feature>
<evidence type="ECO:0000256" key="2">
    <source>
        <dbReference type="SAM" id="Phobius"/>
    </source>
</evidence>
<organism evidence="3 4">
    <name type="scientific">Ancylostoma ceylanicum</name>
    <dbReference type="NCBI Taxonomy" id="53326"/>
    <lineage>
        <taxon>Eukaryota</taxon>
        <taxon>Metazoa</taxon>
        <taxon>Ecdysozoa</taxon>
        <taxon>Nematoda</taxon>
        <taxon>Chromadorea</taxon>
        <taxon>Rhabditida</taxon>
        <taxon>Rhabditina</taxon>
        <taxon>Rhabditomorpha</taxon>
        <taxon>Strongyloidea</taxon>
        <taxon>Ancylostomatidae</taxon>
        <taxon>Ancylostomatinae</taxon>
        <taxon>Ancylostoma</taxon>
    </lineage>
</organism>
<protein>
    <submittedName>
        <fullName evidence="3">Uncharacterized protein</fullName>
    </submittedName>
</protein>
<evidence type="ECO:0000313" key="4">
    <source>
        <dbReference type="Proteomes" id="UP000024635"/>
    </source>
</evidence>
<sequence length="206" mass="23292">MDTSGNDWNYQFKTFLITTASIYVGEMLIFFVALFLYHFCFFLPRVRLKMYKVPQDEASKSLLRISGMLSAEGATVDITQRDDLSTETVARRQDDPTQHEVDAVDSPFAETDGFVRKKQKRDTMAIPDTLTPPSSMRDSPGDKTLVSAKTHSTYESPAGIAKKQKETDQLERTQRSLRKPHIPSPKFHSNSEKAVPDNPPNSVVLY</sequence>
<keyword evidence="2" id="KW-0812">Transmembrane</keyword>
<comment type="caution">
    <text evidence="3">The sequence shown here is derived from an EMBL/GenBank/DDBJ whole genome shotgun (WGS) entry which is preliminary data.</text>
</comment>